<dbReference type="Gene3D" id="1.20.5.780">
    <property type="entry name" value="Single helix bin"/>
    <property type="match status" value="1"/>
</dbReference>
<comment type="similarity">
    <text evidence="2">Belongs to the TacA antitoxin family.</text>
</comment>
<organism evidence="3">
    <name type="scientific">Mesorhizobium sp. WSM2240</name>
    <dbReference type="NCBI Taxonomy" id="3228851"/>
    <lineage>
        <taxon>Bacteria</taxon>
        <taxon>Pseudomonadati</taxon>
        <taxon>Pseudomonadota</taxon>
        <taxon>Alphaproteobacteria</taxon>
        <taxon>Hyphomicrobiales</taxon>
        <taxon>Phyllobacteriaceae</taxon>
        <taxon>Mesorhizobium</taxon>
    </lineage>
</organism>
<dbReference type="InterPro" id="IPR010985">
    <property type="entry name" value="Ribbon_hlx_hlx"/>
</dbReference>
<dbReference type="SUPFAM" id="SSF47598">
    <property type="entry name" value="Ribbon-helix-helix"/>
    <property type="match status" value="1"/>
</dbReference>
<accession>A0AAU8CPM6</accession>
<dbReference type="AlphaFoldDB" id="A0AAU8CPM6"/>
<gene>
    <name evidence="3" type="ORF">ABVK50_23835</name>
</gene>
<proteinExistence type="inferred from homology"/>
<sequence length="51" mass="5742">MLVSNAKDGVIHIRIPTDEKRRLFETARRRGMTLSAFLRDTATEAARQVAA</sequence>
<evidence type="ECO:0000256" key="1">
    <source>
        <dbReference type="ARBA" id="ARBA00022649"/>
    </source>
</evidence>
<dbReference type="EMBL" id="CP159253">
    <property type="protein sequence ID" value="XCG48240.1"/>
    <property type="molecule type" value="Genomic_DNA"/>
</dbReference>
<dbReference type="RefSeq" id="WP_353644227.1">
    <property type="nucleotide sequence ID" value="NZ_CP159253.1"/>
</dbReference>
<reference evidence="3" key="1">
    <citation type="submission" date="2024-06" db="EMBL/GenBank/DDBJ databases">
        <title>Mesorhizobium karijinii sp. nov., a symbiont of the iconic Swainsona formosa from arid Australia.</title>
        <authorList>
            <person name="Hill Y.J."/>
            <person name="Watkin E.L.J."/>
            <person name="O'Hara G.W."/>
            <person name="Terpolilli J."/>
            <person name="Tye M.L."/>
            <person name="Kohlmeier M.G."/>
        </authorList>
    </citation>
    <scope>NUCLEOTIDE SEQUENCE</scope>
    <source>
        <strain evidence="3">WSM2240</strain>
    </source>
</reference>
<dbReference type="Pfam" id="PF08681">
    <property type="entry name" value="TacA1"/>
    <property type="match status" value="1"/>
</dbReference>
<evidence type="ECO:0000256" key="2">
    <source>
        <dbReference type="ARBA" id="ARBA00049988"/>
    </source>
</evidence>
<keyword evidence="1" id="KW-1277">Toxin-antitoxin system</keyword>
<dbReference type="GO" id="GO:0006355">
    <property type="term" value="P:regulation of DNA-templated transcription"/>
    <property type="evidence" value="ECO:0007669"/>
    <property type="project" value="InterPro"/>
</dbReference>
<name>A0AAU8CPM6_9HYPH</name>
<evidence type="ECO:0000313" key="3">
    <source>
        <dbReference type="EMBL" id="XCG48240.1"/>
    </source>
</evidence>
<protein>
    <submittedName>
        <fullName evidence="3">DUF1778 domain-containing protein</fullName>
    </submittedName>
</protein>
<dbReference type="InterPro" id="IPR014795">
    <property type="entry name" value="TacA_1-like"/>
</dbReference>